<dbReference type="RefSeq" id="WP_344865147.1">
    <property type="nucleotide sequence ID" value="NZ_BAAAUT010000064.1"/>
</dbReference>
<dbReference type="Proteomes" id="UP001500320">
    <property type="component" value="Unassembled WGS sequence"/>
</dbReference>
<organism evidence="1 2">
    <name type="scientific">Planomonospora alba</name>
    <dbReference type="NCBI Taxonomy" id="161354"/>
    <lineage>
        <taxon>Bacteria</taxon>
        <taxon>Bacillati</taxon>
        <taxon>Actinomycetota</taxon>
        <taxon>Actinomycetes</taxon>
        <taxon>Streptosporangiales</taxon>
        <taxon>Streptosporangiaceae</taxon>
        <taxon>Planomonospora</taxon>
    </lineage>
</organism>
<accession>A0ABP6NX80</accession>
<sequence length="205" mass="22836">MRVLRLLLTLLVLYAVTAAPAFLLPGKVILRHATPEAVEVHWEPPVDLLDEPYDSRIEPFNHALSLAMDRAEAHPEDLAPPYLLRHPWRVVAPHVTPRGRGLAAAPLSGTAWPDGVRTPFTITPETRRVRHGVAEFDALMEADPGPMADDRIFSAGVDAERNLLVLDTSAFDGELRRRLAREYGSDLVALRWDPWGEPMVLLAPR</sequence>
<proteinExistence type="predicted"/>
<keyword evidence="2" id="KW-1185">Reference proteome</keyword>
<gene>
    <name evidence="1" type="ORF">GCM10010466_58590</name>
</gene>
<protein>
    <submittedName>
        <fullName evidence="1">Uncharacterized protein</fullName>
    </submittedName>
</protein>
<dbReference type="EMBL" id="BAAAUT010000064">
    <property type="protein sequence ID" value="GAA3160023.1"/>
    <property type="molecule type" value="Genomic_DNA"/>
</dbReference>
<reference evidence="2" key="1">
    <citation type="journal article" date="2019" name="Int. J. Syst. Evol. Microbiol.">
        <title>The Global Catalogue of Microorganisms (GCM) 10K type strain sequencing project: providing services to taxonomists for standard genome sequencing and annotation.</title>
        <authorList>
            <consortium name="The Broad Institute Genomics Platform"/>
            <consortium name="The Broad Institute Genome Sequencing Center for Infectious Disease"/>
            <person name="Wu L."/>
            <person name="Ma J."/>
        </authorList>
    </citation>
    <scope>NUCLEOTIDE SEQUENCE [LARGE SCALE GENOMIC DNA]</scope>
    <source>
        <strain evidence="2">JCM 9373</strain>
    </source>
</reference>
<comment type="caution">
    <text evidence="1">The sequence shown here is derived from an EMBL/GenBank/DDBJ whole genome shotgun (WGS) entry which is preliminary data.</text>
</comment>
<evidence type="ECO:0000313" key="2">
    <source>
        <dbReference type="Proteomes" id="UP001500320"/>
    </source>
</evidence>
<name>A0ABP6NX80_9ACTN</name>
<evidence type="ECO:0000313" key="1">
    <source>
        <dbReference type="EMBL" id="GAA3160023.1"/>
    </source>
</evidence>